<comment type="caution">
    <text evidence="1">The sequence shown here is derived from an EMBL/GenBank/DDBJ whole genome shotgun (WGS) entry which is preliminary data.</text>
</comment>
<gene>
    <name evidence="1" type="ORF">FHS39_001195</name>
</gene>
<dbReference type="Proteomes" id="UP000556084">
    <property type="component" value="Unassembled WGS sequence"/>
</dbReference>
<evidence type="ECO:0000313" key="2">
    <source>
        <dbReference type="Proteomes" id="UP000556084"/>
    </source>
</evidence>
<sequence length="68" mass="7629">METGSAEAAAQSRLDRAAWDALAPETRERLSAFMSPEVFTVTAGSKESAERFQRFMDTLDRAERHKPL</sequence>
<reference evidence="1 2" key="1">
    <citation type="submission" date="2020-08" db="EMBL/GenBank/DDBJ databases">
        <title>Genomic Encyclopedia of Type Strains, Phase III (KMG-III): the genomes of soil and plant-associated and newly described type strains.</title>
        <authorList>
            <person name="Whitman W."/>
        </authorList>
    </citation>
    <scope>NUCLEOTIDE SEQUENCE [LARGE SCALE GENOMIC DNA]</scope>
    <source>
        <strain evidence="1 2">CECT 3266</strain>
    </source>
</reference>
<organism evidence="1 2">
    <name type="scientific">Streptomyces olivoverticillatus</name>
    <dbReference type="NCBI Taxonomy" id="66427"/>
    <lineage>
        <taxon>Bacteria</taxon>
        <taxon>Bacillati</taxon>
        <taxon>Actinomycetota</taxon>
        <taxon>Actinomycetes</taxon>
        <taxon>Kitasatosporales</taxon>
        <taxon>Streptomycetaceae</taxon>
        <taxon>Streptomyces</taxon>
    </lineage>
</organism>
<keyword evidence="2" id="KW-1185">Reference proteome</keyword>
<dbReference type="EMBL" id="JACHJH010000002">
    <property type="protein sequence ID" value="MBB4892184.1"/>
    <property type="molecule type" value="Genomic_DNA"/>
</dbReference>
<name>A0A7W7LLF7_9ACTN</name>
<proteinExistence type="predicted"/>
<evidence type="ECO:0000313" key="1">
    <source>
        <dbReference type="EMBL" id="MBB4892184.1"/>
    </source>
</evidence>
<protein>
    <submittedName>
        <fullName evidence="1">Uncharacterized protein</fullName>
    </submittedName>
</protein>
<dbReference type="AlphaFoldDB" id="A0A7W7LLF7"/>
<accession>A0A7W7LLF7</accession>